<evidence type="ECO:0000256" key="5">
    <source>
        <dbReference type="ARBA" id="ARBA00022692"/>
    </source>
</evidence>
<accession>A0A523QK52</accession>
<evidence type="ECO:0000256" key="4">
    <source>
        <dbReference type="ARBA" id="ARBA00022519"/>
    </source>
</evidence>
<gene>
    <name evidence="10" type="ORF">E3J95_02875</name>
</gene>
<organism evidence="10 11">
    <name type="scientific">Aerophobetes bacterium</name>
    <dbReference type="NCBI Taxonomy" id="2030807"/>
    <lineage>
        <taxon>Bacteria</taxon>
        <taxon>Candidatus Aerophobota</taxon>
    </lineage>
</organism>
<evidence type="ECO:0000256" key="3">
    <source>
        <dbReference type="ARBA" id="ARBA00022475"/>
    </source>
</evidence>
<keyword evidence="3" id="KW-1003">Cell membrane</keyword>
<evidence type="ECO:0000313" key="11">
    <source>
        <dbReference type="Proteomes" id="UP000320781"/>
    </source>
</evidence>
<feature type="transmembrane region" description="Helical" evidence="9">
    <location>
        <begin position="224"/>
        <end position="242"/>
    </location>
</feature>
<evidence type="ECO:0000256" key="6">
    <source>
        <dbReference type="ARBA" id="ARBA00022989"/>
    </source>
</evidence>
<dbReference type="GO" id="GO:0022857">
    <property type="term" value="F:transmembrane transporter activity"/>
    <property type="evidence" value="ECO:0007669"/>
    <property type="project" value="InterPro"/>
</dbReference>
<evidence type="ECO:0000313" key="10">
    <source>
        <dbReference type="EMBL" id="TES86066.1"/>
    </source>
</evidence>
<comment type="subcellular location">
    <subcellularLocation>
        <location evidence="1">Cell membrane</location>
        <topology evidence="1">Multi-pass membrane protein</topology>
    </subcellularLocation>
</comment>
<evidence type="ECO:0000256" key="9">
    <source>
        <dbReference type="SAM" id="Phobius"/>
    </source>
</evidence>
<proteinExistence type="predicted"/>
<keyword evidence="2" id="KW-0813">Transport</keyword>
<dbReference type="PANTHER" id="PTHR32196">
    <property type="entry name" value="ABC TRANSPORTER PERMEASE PROTEIN YPHD-RELATED-RELATED"/>
    <property type="match status" value="1"/>
</dbReference>
<evidence type="ECO:0000256" key="8">
    <source>
        <dbReference type="ARBA" id="ARBA00039381"/>
    </source>
</evidence>
<evidence type="ECO:0000256" key="7">
    <source>
        <dbReference type="ARBA" id="ARBA00023136"/>
    </source>
</evidence>
<dbReference type="EMBL" id="SOKU01000136">
    <property type="protein sequence ID" value="TES86066.1"/>
    <property type="molecule type" value="Genomic_DNA"/>
</dbReference>
<feature type="transmembrane region" description="Helical" evidence="9">
    <location>
        <begin position="102"/>
        <end position="126"/>
    </location>
</feature>
<dbReference type="Pfam" id="PF02653">
    <property type="entry name" value="BPD_transp_2"/>
    <property type="match status" value="1"/>
</dbReference>
<feature type="transmembrane region" description="Helical" evidence="9">
    <location>
        <begin position="21"/>
        <end position="43"/>
    </location>
</feature>
<evidence type="ECO:0000256" key="1">
    <source>
        <dbReference type="ARBA" id="ARBA00004651"/>
    </source>
</evidence>
<feature type="transmembrane region" description="Helical" evidence="9">
    <location>
        <begin position="254"/>
        <end position="272"/>
    </location>
</feature>
<reference evidence="10 11" key="1">
    <citation type="submission" date="2019-03" db="EMBL/GenBank/DDBJ databases">
        <title>Metabolic potential of uncultured bacteria and archaea associated with petroleum seepage in deep-sea sediments.</title>
        <authorList>
            <person name="Dong X."/>
            <person name="Hubert C."/>
        </authorList>
    </citation>
    <scope>NUCLEOTIDE SEQUENCE [LARGE SCALE GENOMIC DNA]</scope>
    <source>
        <strain evidence="10">E44_bin92</strain>
    </source>
</reference>
<dbReference type="AlphaFoldDB" id="A0A523QK52"/>
<evidence type="ECO:0000256" key="2">
    <source>
        <dbReference type="ARBA" id="ARBA00022448"/>
    </source>
</evidence>
<dbReference type="Proteomes" id="UP000320781">
    <property type="component" value="Unassembled WGS sequence"/>
</dbReference>
<feature type="transmembrane region" description="Helical" evidence="9">
    <location>
        <begin position="132"/>
        <end position="152"/>
    </location>
</feature>
<dbReference type="GO" id="GO:0005886">
    <property type="term" value="C:plasma membrane"/>
    <property type="evidence" value="ECO:0007669"/>
    <property type="project" value="UniProtKB-SubCell"/>
</dbReference>
<dbReference type="InterPro" id="IPR001851">
    <property type="entry name" value="ABC_transp_permease"/>
</dbReference>
<dbReference type="PANTHER" id="PTHR32196:SF71">
    <property type="entry name" value="AUTOINDUCER 2 IMPORT SYSTEM PERMEASE PROTEIN LSRD"/>
    <property type="match status" value="1"/>
</dbReference>
<protein>
    <recommendedName>
        <fullName evidence="8">Autoinducer 2 import system permease protein LsrD</fullName>
    </recommendedName>
</protein>
<sequence length="323" mass="34072">MSEQIPLAKKSRVWQISKSKVFSYYALPTYIILLSLIVCGGIMSPYFLTPPNIRNVLVQATPVLIVSIGQTFVILTGGIDISVGSVLTLSDCVAAHLMGDNLLGIVMVCALCLSIGAGAGLINGLAVTKLKVFPFVITLATMSIFQGIAFLVSPVPSGYIPISFEYLSRGMLGPVPLPVVMMGGMVFVAYLILSKTSLGRYLYAVGGDEENARLSGINSSLVKISSYMICGLLAAFGGLFIASRSACADPRVGGLYGFDSITAVLIGNTYLFGGQGGIGGTIAGAFIVAMLSNFLNMLGMTSFIQWILKGIIMTLAVSFTLRR</sequence>
<feature type="transmembrane region" description="Helical" evidence="9">
    <location>
        <begin position="172"/>
        <end position="193"/>
    </location>
</feature>
<keyword evidence="6 9" id="KW-1133">Transmembrane helix</keyword>
<feature type="transmembrane region" description="Helical" evidence="9">
    <location>
        <begin position="278"/>
        <end position="296"/>
    </location>
</feature>
<comment type="caution">
    <text evidence="10">The sequence shown here is derived from an EMBL/GenBank/DDBJ whole genome shotgun (WGS) entry which is preliminary data.</text>
</comment>
<name>A0A523QK52_UNCAE</name>
<dbReference type="CDD" id="cd06579">
    <property type="entry name" value="TM_PBP1_transp_AraH_like"/>
    <property type="match status" value="1"/>
</dbReference>
<feature type="transmembrane region" description="Helical" evidence="9">
    <location>
        <begin position="303"/>
        <end position="321"/>
    </location>
</feature>
<keyword evidence="7 9" id="KW-0472">Membrane</keyword>
<keyword evidence="4" id="KW-0997">Cell inner membrane</keyword>
<keyword evidence="5 9" id="KW-0812">Transmembrane</keyword>